<proteinExistence type="predicted"/>
<sequence length="175" mass="18631">MQSSPYQPGQAGQPGQPGQVDLPGQPGQPEKVRMPGALIAVLVLVSAHALGAVFGGWAILDENQNKQDHGQDLLLPWSMAWFVALFCWALAALQVVCVVLARRRRTWVRVVLIVCLSFVALSTVFAFLGSLASGAPSLAVFVIAGLDVAALWMVSGVRGRHYFSVRSPAPTSLQG</sequence>
<evidence type="ECO:0000313" key="3">
    <source>
        <dbReference type="EMBL" id="OAH15435.1"/>
    </source>
</evidence>
<feature type="transmembrane region" description="Helical" evidence="2">
    <location>
        <begin position="134"/>
        <end position="154"/>
    </location>
</feature>
<feature type="transmembrane region" description="Helical" evidence="2">
    <location>
        <begin position="107"/>
        <end position="128"/>
    </location>
</feature>
<dbReference type="RefSeq" id="WP_067272998.1">
    <property type="nucleotide sequence ID" value="NZ_LOHS01000043.1"/>
</dbReference>
<gene>
    <name evidence="3" type="ORF">STSP_12060</name>
</gene>
<keyword evidence="2" id="KW-0812">Transmembrane</keyword>
<protein>
    <submittedName>
        <fullName evidence="3">Uncharacterized protein</fullName>
    </submittedName>
</protein>
<keyword evidence="2" id="KW-1133">Transmembrane helix</keyword>
<evidence type="ECO:0000256" key="1">
    <source>
        <dbReference type="SAM" id="MobiDB-lite"/>
    </source>
</evidence>
<dbReference type="STRING" id="1716141.STSP_12060"/>
<feature type="compositionally biased region" description="Low complexity" evidence="1">
    <location>
        <begin position="1"/>
        <end position="19"/>
    </location>
</feature>
<dbReference type="OrthoDB" id="4209388at2"/>
<organism evidence="3 4">
    <name type="scientific">Streptomyces jeddahensis</name>
    <dbReference type="NCBI Taxonomy" id="1716141"/>
    <lineage>
        <taxon>Bacteria</taxon>
        <taxon>Bacillati</taxon>
        <taxon>Actinomycetota</taxon>
        <taxon>Actinomycetes</taxon>
        <taxon>Kitasatosporales</taxon>
        <taxon>Streptomycetaceae</taxon>
        <taxon>Streptomyces</taxon>
    </lineage>
</organism>
<dbReference type="Proteomes" id="UP000077381">
    <property type="component" value="Unassembled WGS sequence"/>
</dbReference>
<keyword evidence="4" id="KW-1185">Reference proteome</keyword>
<evidence type="ECO:0000313" key="4">
    <source>
        <dbReference type="Proteomes" id="UP000077381"/>
    </source>
</evidence>
<reference evidence="3 4" key="1">
    <citation type="submission" date="2015-12" db="EMBL/GenBank/DDBJ databases">
        <title>Genome sequence of Streptomyces sp. G25.</title>
        <authorList>
            <person name="Poehlein A."/>
            <person name="Roettig A."/>
            <person name="Hiessl S."/>
            <person name="Hauschild P."/>
            <person name="Schauer J."/>
            <person name="Madkour M.H."/>
            <person name="Al-Ansari A.M."/>
            <person name="Almakishah N.H."/>
            <person name="Steinbuechel A."/>
            <person name="Daniel R."/>
        </authorList>
    </citation>
    <scope>NUCLEOTIDE SEQUENCE [LARGE SCALE GENOMIC DNA]</scope>
    <source>
        <strain evidence="4">G25(2015)</strain>
    </source>
</reference>
<dbReference type="AlphaFoldDB" id="A0A177HX11"/>
<keyword evidence="2" id="KW-0472">Membrane</keyword>
<feature type="transmembrane region" description="Helical" evidence="2">
    <location>
        <begin position="37"/>
        <end position="59"/>
    </location>
</feature>
<dbReference type="PATRIC" id="fig|1716141.3.peg.1274"/>
<evidence type="ECO:0000256" key="2">
    <source>
        <dbReference type="SAM" id="Phobius"/>
    </source>
</evidence>
<feature type="region of interest" description="Disordered" evidence="1">
    <location>
        <begin position="1"/>
        <end position="27"/>
    </location>
</feature>
<name>A0A177HX11_9ACTN</name>
<feature type="transmembrane region" description="Helical" evidence="2">
    <location>
        <begin position="79"/>
        <end position="100"/>
    </location>
</feature>
<accession>A0A177HX11</accession>
<comment type="caution">
    <text evidence="3">The sequence shown here is derived from an EMBL/GenBank/DDBJ whole genome shotgun (WGS) entry which is preliminary data.</text>
</comment>
<dbReference type="EMBL" id="LOHS01000043">
    <property type="protein sequence ID" value="OAH15435.1"/>
    <property type="molecule type" value="Genomic_DNA"/>
</dbReference>